<dbReference type="RefSeq" id="WP_085786814.1">
    <property type="nucleotide sequence ID" value="NZ_CP019937.1"/>
</dbReference>
<evidence type="ECO:0000256" key="1">
    <source>
        <dbReference type="SAM" id="Coils"/>
    </source>
</evidence>
<keyword evidence="1" id="KW-0175">Coiled coil</keyword>
<sequence>MTQRDRRELKELAQLTALVRAQAEGKLARLRQQEAALRAQRAALASTSAQAFDPLLAVDRQAVMQAGVNWQSWVESRSRSLLAQESRVRAEIHSLTPDVALAVGRDDAVNRLRQDLLAQASQKANRQD</sequence>
<evidence type="ECO:0000313" key="3">
    <source>
        <dbReference type="Proteomes" id="UP000242447"/>
    </source>
</evidence>
<dbReference type="KEGG" id="kro:BVG79_02073"/>
<feature type="coiled-coil region" evidence="1">
    <location>
        <begin position="20"/>
        <end position="47"/>
    </location>
</feature>
<keyword evidence="3" id="KW-1185">Reference proteome</keyword>
<dbReference type="Proteomes" id="UP000242447">
    <property type="component" value="Chromosome"/>
</dbReference>
<proteinExistence type="predicted"/>
<dbReference type="AlphaFoldDB" id="A0A1W6P1W7"/>
<name>A0A1W6P1W7_9RHOB</name>
<dbReference type="OrthoDB" id="7861976at2"/>
<dbReference type="EMBL" id="CP019937">
    <property type="protein sequence ID" value="ARO15413.1"/>
    <property type="molecule type" value="Genomic_DNA"/>
</dbReference>
<dbReference type="STRING" id="92947.BVG79_02073"/>
<organism evidence="2 3">
    <name type="scientific">Ketogulonicigenium robustum</name>
    <dbReference type="NCBI Taxonomy" id="92947"/>
    <lineage>
        <taxon>Bacteria</taxon>
        <taxon>Pseudomonadati</taxon>
        <taxon>Pseudomonadota</taxon>
        <taxon>Alphaproteobacteria</taxon>
        <taxon>Rhodobacterales</taxon>
        <taxon>Roseobacteraceae</taxon>
        <taxon>Ketogulonicigenium</taxon>
    </lineage>
</organism>
<protein>
    <submittedName>
        <fullName evidence="2">Uncharacterized protein</fullName>
    </submittedName>
</protein>
<gene>
    <name evidence="2" type="ORF">BVG79_02073</name>
</gene>
<evidence type="ECO:0000313" key="2">
    <source>
        <dbReference type="EMBL" id="ARO15413.1"/>
    </source>
</evidence>
<accession>A0A1W6P1W7</accession>
<reference evidence="2 3" key="1">
    <citation type="submission" date="2017-02" db="EMBL/GenBank/DDBJ databases">
        <title>Ketogulonicigenium robustum SPU B003 Genome sequencing and assembly.</title>
        <authorList>
            <person name="Li Y."/>
            <person name="Liu L."/>
            <person name="Wang C."/>
            <person name="Zhang M."/>
            <person name="Zhang T."/>
            <person name="Zhang Y."/>
        </authorList>
    </citation>
    <scope>NUCLEOTIDE SEQUENCE [LARGE SCALE GENOMIC DNA]</scope>
    <source>
        <strain evidence="2 3">SPU_B003</strain>
    </source>
</reference>